<dbReference type="Gene3D" id="1.10.260.40">
    <property type="entry name" value="lambda repressor-like DNA-binding domains"/>
    <property type="match status" value="1"/>
</dbReference>
<dbReference type="InterPro" id="IPR001387">
    <property type="entry name" value="Cro/C1-type_HTH"/>
</dbReference>
<reference evidence="2" key="1">
    <citation type="journal article" date="2021" name="Proc. Natl. Acad. Sci. U.S.A.">
        <title>A Catalog of Tens of Thousands of Viruses from Human Metagenomes Reveals Hidden Associations with Chronic Diseases.</title>
        <authorList>
            <person name="Tisza M.J."/>
            <person name="Buck C.B."/>
        </authorList>
    </citation>
    <scope>NUCLEOTIDE SEQUENCE</scope>
    <source>
        <strain evidence="2">Ct5O42</strain>
    </source>
</reference>
<proteinExistence type="predicted"/>
<accession>A0A8D9UHB1</accession>
<evidence type="ECO:0000313" key="2">
    <source>
        <dbReference type="EMBL" id="DAD55331.1"/>
    </source>
</evidence>
<sequence length="105" mass="11789">MFFQNYLRLCNSKNIKPTAAALEMGIAKATVSRWKSGCKPNSATLQKIADYFGVSVETLTEEQKETAPTVTDERDLEMLSLLSRLTPEQKEMLLLQIKGLLPPQE</sequence>
<organism evidence="2">
    <name type="scientific">Podoviridae sp. ct5O42</name>
    <dbReference type="NCBI Taxonomy" id="2826084"/>
    <lineage>
        <taxon>Viruses</taxon>
        <taxon>Duplodnaviria</taxon>
        <taxon>Heunggongvirae</taxon>
        <taxon>Uroviricota</taxon>
        <taxon>Caudoviricetes</taxon>
    </lineage>
</organism>
<dbReference type="InterPro" id="IPR010982">
    <property type="entry name" value="Lambda_DNA-bd_dom_sf"/>
</dbReference>
<feature type="domain" description="HTH cro/C1-type" evidence="1">
    <location>
        <begin position="5"/>
        <end position="59"/>
    </location>
</feature>
<dbReference type="CDD" id="cd00093">
    <property type="entry name" value="HTH_XRE"/>
    <property type="match status" value="1"/>
</dbReference>
<name>A0A8D9UHB1_9CAUD</name>
<evidence type="ECO:0000259" key="1">
    <source>
        <dbReference type="SMART" id="SM00530"/>
    </source>
</evidence>
<protein>
    <submittedName>
        <fullName evidence="2">Repressor protein CI</fullName>
    </submittedName>
</protein>
<dbReference type="EMBL" id="BK014723">
    <property type="protein sequence ID" value="DAD55331.1"/>
    <property type="molecule type" value="Genomic_DNA"/>
</dbReference>
<dbReference type="Pfam" id="PF01381">
    <property type="entry name" value="HTH_3"/>
    <property type="match status" value="1"/>
</dbReference>
<dbReference type="SMART" id="SM00530">
    <property type="entry name" value="HTH_XRE"/>
    <property type="match status" value="1"/>
</dbReference>
<dbReference type="GO" id="GO:0003677">
    <property type="term" value="F:DNA binding"/>
    <property type="evidence" value="ECO:0007669"/>
    <property type="project" value="InterPro"/>
</dbReference>
<dbReference type="SUPFAM" id="SSF47413">
    <property type="entry name" value="lambda repressor-like DNA-binding domains"/>
    <property type="match status" value="1"/>
</dbReference>